<name>A0A0W8FEA8_9ZZZZ</name>
<dbReference type="InterPro" id="IPR053870">
    <property type="entry name" value="TiaS-like_TCKD"/>
</dbReference>
<dbReference type="InterPro" id="IPR017674">
    <property type="entry name" value="Methan_mark_11"/>
</dbReference>
<feature type="domain" description="TiaS-like TCKD" evidence="1">
    <location>
        <begin position="145"/>
        <end position="204"/>
    </location>
</feature>
<dbReference type="Pfam" id="PF22641">
    <property type="entry name" value="TiaS_TCKD"/>
    <property type="match status" value="1"/>
</dbReference>
<protein>
    <submittedName>
        <fullName evidence="2">Ob-fold nucleic acid binding domain protein</fullName>
    </submittedName>
</protein>
<dbReference type="EMBL" id="LNQE01001369">
    <property type="protein sequence ID" value="KUG18675.1"/>
    <property type="molecule type" value="Genomic_DNA"/>
</dbReference>
<reference evidence="2" key="1">
    <citation type="journal article" date="2015" name="Proc. Natl. Acad. Sci. U.S.A.">
        <title>Networks of energetic and metabolic interactions define dynamics in microbial communities.</title>
        <authorList>
            <person name="Embree M."/>
            <person name="Liu J.K."/>
            <person name="Al-Bassam M.M."/>
            <person name="Zengler K."/>
        </authorList>
    </citation>
    <scope>NUCLEOTIDE SEQUENCE</scope>
</reference>
<gene>
    <name evidence="2" type="ORF">ASZ90_011602</name>
</gene>
<dbReference type="Gene3D" id="3.30.70.2200">
    <property type="match status" value="1"/>
</dbReference>
<accession>A0A0W8FEA8</accession>
<dbReference type="AlphaFoldDB" id="A0A0W8FEA8"/>
<organism evidence="2">
    <name type="scientific">hydrocarbon metagenome</name>
    <dbReference type="NCBI Taxonomy" id="938273"/>
    <lineage>
        <taxon>unclassified sequences</taxon>
        <taxon>metagenomes</taxon>
        <taxon>ecological metagenomes</taxon>
    </lineage>
</organism>
<sequence>MQLELEDPYVVVYKQIHAVVDDDAKRVELLERSSCYGGSAWARYHYSRGPLVISSCNQGEWFRYMLNPGNVDLDLVSSKRSAGIESVKVSGSEVEVTYAGLGGGGVGATLSRARAEDVLRYDATECGGGRVARGAIVLPRRERMIIGVDDTDSKTVGATWSLIHNIAQKVDRPEARYISHSLVQLFPVPTKTQNCVSTVVEFACLPGRGEGMLGDFRALLQKYTVSEQTGMAVFRDFDPSELLAFGLRCKKERVSYEDAVKVAQEAGVQIIMKGQGLIGAIAALPFNARPDESIIPGTA</sequence>
<comment type="caution">
    <text evidence="2">The sequence shown here is derived from an EMBL/GenBank/DDBJ whole genome shotgun (WGS) entry which is preliminary data.</text>
</comment>
<dbReference type="PANTHER" id="PTHR40705">
    <property type="entry name" value="TRNA(ILE2) 2-AGMATINYLCYTIDINE SYNTHETASE TIAS"/>
    <property type="match status" value="1"/>
</dbReference>
<dbReference type="NCBIfam" id="TIGR03280">
    <property type="entry name" value="methan_mark_11"/>
    <property type="match status" value="1"/>
</dbReference>
<dbReference type="PANTHER" id="PTHR40705:SF2">
    <property type="entry name" value="DUF1743 DOMAIN-CONTAINING PROTEIN"/>
    <property type="match status" value="1"/>
</dbReference>
<evidence type="ECO:0000259" key="1">
    <source>
        <dbReference type="Pfam" id="PF22641"/>
    </source>
</evidence>
<proteinExistence type="predicted"/>
<evidence type="ECO:0000313" key="2">
    <source>
        <dbReference type="EMBL" id="KUG18675.1"/>
    </source>
</evidence>